<keyword evidence="2" id="KW-1185">Reference proteome</keyword>
<name>A0A9Q1QIZ8_9CARY</name>
<comment type="caution">
    <text evidence="1">The sequence shown here is derived from an EMBL/GenBank/DDBJ whole genome shotgun (WGS) entry which is preliminary data.</text>
</comment>
<dbReference type="Proteomes" id="UP001153076">
    <property type="component" value="Unassembled WGS sequence"/>
</dbReference>
<gene>
    <name evidence="1" type="ORF">Cgig2_020651</name>
</gene>
<dbReference type="AlphaFoldDB" id="A0A9Q1QIZ8"/>
<protein>
    <submittedName>
        <fullName evidence="1">Uncharacterized protein</fullName>
    </submittedName>
</protein>
<evidence type="ECO:0000313" key="1">
    <source>
        <dbReference type="EMBL" id="KAJ8443564.1"/>
    </source>
</evidence>
<dbReference type="OrthoDB" id="1750307at2759"/>
<accession>A0A9Q1QIZ8</accession>
<sequence>MTCLEVAQRVIQRDEGPPSSKRKLKIISSQKPLRPPILAIEDNIPQIKIQGVGVISVTSISVIPIQSVAMLAKALNEVRLTLEPSPATACRRKLKKAIFLPPDGVQNIMDILDCDPSPTECMDKLAHVPLLLRSHCFPSIDHLQSLGSDFLGNDLCPMTRGVFVPQMMMIKLNAPRVPLPLRPPRASQDVSVFNIDAVIREVNKSRARMIGQVVLDKVFCAPFKMLHCHKGEFNNLYDLINKRGGDATPLKSKVERLIHQARDLKDLQQSYSNRMTSHRGRILNEASQQLDVESTHYNALKAKLGQVESGLIDLQGWIDTLNAIKVIDPATKASLERTEAYVKECFEDLKTFQWTL</sequence>
<dbReference type="EMBL" id="JAKOGI010000116">
    <property type="protein sequence ID" value="KAJ8443564.1"/>
    <property type="molecule type" value="Genomic_DNA"/>
</dbReference>
<evidence type="ECO:0000313" key="2">
    <source>
        <dbReference type="Proteomes" id="UP001153076"/>
    </source>
</evidence>
<organism evidence="1 2">
    <name type="scientific">Carnegiea gigantea</name>
    <dbReference type="NCBI Taxonomy" id="171969"/>
    <lineage>
        <taxon>Eukaryota</taxon>
        <taxon>Viridiplantae</taxon>
        <taxon>Streptophyta</taxon>
        <taxon>Embryophyta</taxon>
        <taxon>Tracheophyta</taxon>
        <taxon>Spermatophyta</taxon>
        <taxon>Magnoliopsida</taxon>
        <taxon>eudicotyledons</taxon>
        <taxon>Gunneridae</taxon>
        <taxon>Pentapetalae</taxon>
        <taxon>Caryophyllales</taxon>
        <taxon>Cactineae</taxon>
        <taxon>Cactaceae</taxon>
        <taxon>Cactoideae</taxon>
        <taxon>Echinocereeae</taxon>
        <taxon>Carnegiea</taxon>
    </lineage>
</organism>
<proteinExistence type="predicted"/>
<reference evidence="1" key="1">
    <citation type="submission" date="2022-04" db="EMBL/GenBank/DDBJ databases">
        <title>Carnegiea gigantea Genome sequencing and assembly v2.</title>
        <authorList>
            <person name="Copetti D."/>
            <person name="Sanderson M.J."/>
            <person name="Burquez A."/>
            <person name="Wojciechowski M.F."/>
        </authorList>
    </citation>
    <scope>NUCLEOTIDE SEQUENCE</scope>
    <source>
        <strain evidence="1">SGP5-SGP5p</strain>
        <tissue evidence="1">Aerial part</tissue>
    </source>
</reference>